<dbReference type="PANTHER" id="PTHR22762">
    <property type="entry name" value="ALPHA-GLUCOSIDASE"/>
    <property type="match status" value="1"/>
</dbReference>
<reference evidence="11 12" key="1">
    <citation type="journal article" date="2013" name="MBio">
        <title>Genome sequencing of the plant pathogen Taphrina deformans, the causal agent of peach leaf curl.</title>
        <authorList>
            <person name="Cisse O.H."/>
            <person name="Almeida J.M.G.C.F."/>
            <person name="Fonseca A."/>
            <person name="Kumar A.A."/>
            <person name="Salojaervi J."/>
            <person name="Overmyer K."/>
            <person name="Hauser P.M."/>
            <person name="Pagni M."/>
        </authorList>
    </citation>
    <scope>NUCLEOTIDE SEQUENCE [LARGE SCALE GENOMIC DNA]</scope>
    <source>
        <strain evidence="12">PYCC 5710 / ATCC 11124 / CBS 356.35 / IMI 108563 / JCM 9778 / NBRC 8474</strain>
    </source>
</reference>
<dbReference type="Proteomes" id="UP000013776">
    <property type="component" value="Unassembled WGS sequence"/>
</dbReference>
<dbReference type="InterPro" id="IPR017853">
    <property type="entry name" value="GH"/>
</dbReference>
<dbReference type="PANTHER" id="PTHR22762:SF133">
    <property type="entry name" value="P-TYPE DOMAIN-CONTAINING PROTEIN"/>
    <property type="match status" value="1"/>
</dbReference>
<evidence type="ECO:0000256" key="4">
    <source>
        <dbReference type="ARBA" id="ARBA00023295"/>
    </source>
</evidence>
<dbReference type="GO" id="GO:0030246">
    <property type="term" value="F:carbohydrate binding"/>
    <property type="evidence" value="ECO:0007669"/>
    <property type="project" value="InterPro"/>
</dbReference>
<feature type="region of interest" description="Disordered" evidence="7">
    <location>
        <begin position="489"/>
        <end position="518"/>
    </location>
</feature>
<dbReference type="FunFam" id="2.60.40.1180:FF:000001">
    <property type="entry name" value="Maltase-glucoamylase, intestinal"/>
    <property type="match status" value="1"/>
</dbReference>
<dbReference type="InterPro" id="IPR013780">
    <property type="entry name" value="Glyco_hydro_b"/>
</dbReference>
<sequence>MVGFAFLQQAAFGPPDQIGRPGHSPTGPYRAQPTVPLELTLGVEQRPSYTQSLASSCPGYTASQVSETESGVTARLTLAGPACNVYGTDHQTLLLKVEYRSSEIIRVNIVDARHENFDLATRTDIYDGAIFKKLKKKKPSKTLYHFSYNESPFEFWITRISDGEVLFDTRGHKLVFEDQYLELTTKKSDNANLYGLGDSIHPFRLENEYISTLYAADIGDRVDANLYGSHPFYMEHRYQEVNDTYASTTHGVLLMTSNNMDVLIRPQYLQYRVTGGVIDLYVYTGTSPIAVIQQYVQSIGLPAMQSYWTLGFHQCRWGYTSTADTKAVVDKYRAANIPLETIWNDIDYMEQYRDWTLDQNYLDLSELVDTLHKSHQHYVPIVDAAIYASNPENRSEDSYHPYYTGLEQDTFLKNPDGTVYYGDVWPGYTAFPDWLAENTTRWWYDSMENFTRDCTSYDGIWLDMNEVSSFCVGSCGTGRLDENQVHPAFSLPGETVKPKEVSMPDFKSESRKTSSHLRPRAIKEDSKFDINYPPYAINNWQPNADLAVHAVSPNATHQDGTTEYDIHNLFGWGETVATYSALQKLRAGERPFIISRSTFPGAGTMVGHWGGDNYSKWAYLYHSIPQALVFQIFGIPMMGPDTCGFFGNADEEMCSRWMQLSAFFPFYRNHNTLNADPQEAYVWSSVAEATRTAIHIRYSLLPYWYTLFHDAHVSGTPVIRAVMMEFPNDPTLAAADRQFMVGSAIMVVPVLEQGVEFTKGVFPGIAMSDCWYDWYTKEEVKAEARVNTTIPAPLGHIPVFIRGGHILPMQAPGYTTFESRLNEWSLLVALSVTDTAQGSLYQDDGISEVPSETTDVFFTVTNSTLTVVQTGTYLVTQPLANVTVLGVSRRPSSVLFKDERISGKLWTYDDSVKCLYITGLQELTSSGAFTDASDENDKLQSSQQSQSGWTLSWATDTR</sequence>
<evidence type="ECO:0000259" key="8">
    <source>
        <dbReference type="Pfam" id="PF01055"/>
    </source>
</evidence>
<keyword evidence="3" id="KW-0325">Glycoprotein</keyword>
<evidence type="ECO:0000256" key="3">
    <source>
        <dbReference type="ARBA" id="ARBA00023180"/>
    </source>
</evidence>
<comment type="caution">
    <text evidence="11">The sequence shown here is derived from an EMBL/GenBank/DDBJ whole genome shotgun (WGS) entry which is preliminary data.</text>
</comment>
<gene>
    <name evidence="11" type="ORF">TAPDE_004774</name>
</gene>
<dbReference type="InterPro" id="IPR025887">
    <property type="entry name" value="Glyco_hydro_31_N_dom"/>
</dbReference>
<feature type="domain" description="Glycoside hydrolase family 31 TIM barrel" evidence="8">
    <location>
        <begin position="302"/>
        <end position="707"/>
    </location>
</feature>
<dbReference type="Gene3D" id="2.60.40.1180">
    <property type="entry name" value="Golgi alpha-mannosidase II"/>
    <property type="match status" value="2"/>
</dbReference>
<evidence type="ECO:0000256" key="6">
    <source>
        <dbReference type="RuleBase" id="RU361185"/>
    </source>
</evidence>
<dbReference type="Pfam" id="PF21365">
    <property type="entry name" value="Glyco_hydro_31_3rd"/>
    <property type="match status" value="1"/>
</dbReference>
<dbReference type="STRING" id="1097556.R4XIK6"/>
<dbReference type="SUPFAM" id="SSF74650">
    <property type="entry name" value="Galactose mutarotase-like"/>
    <property type="match status" value="1"/>
</dbReference>
<evidence type="ECO:0000256" key="7">
    <source>
        <dbReference type="SAM" id="MobiDB-lite"/>
    </source>
</evidence>
<dbReference type="PROSITE" id="PS00129">
    <property type="entry name" value="GLYCOSYL_HYDROL_F31_1"/>
    <property type="match status" value="1"/>
</dbReference>
<evidence type="ECO:0000313" key="11">
    <source>
        <dbReference type="EMBL" id="CCG84334.1"/>
    </source>
</evidence>
<feature type="domain" description="Glycosyl hydrolase family 31 C-terminal" evidence="10">
    <location>
        <begin position="715"/>
        <end position="807"/>
    </location>
</feature>
<feature type="compositionally biased region" description="Basic and acidic residues" evidence="7">
    <location>
        <begin position="496"/>
        <end position="512"/>
    </location>
</feature>
<dbReference type="VEuPathDB" id="FungiDB:TAPDE_004774"/>
<keyword evidence="4 6" id="KW-0326">Glycosidase</keyword>
<dbReference type="AlphaFoldDB" id="R4XIK6"/>
<comment type="similarity">
    <text evidence="1 6">Belongs to the glycosyl hydrolase 31 family.</text>
</comment>
<feature type="compositionally biased region" description="Polar residues" evidence="7">
    <location>
        <begin position="939"/>
        <end position="958"/>
    </location>
</feature>
<dbReference type="CDD" id="cd06602">
    <property type="entry name" value="GH31_MGAM_SI_GAA"/>
    <property type="match status" value="1"/>
</dbReference>
<dbReference type="Gene3D" id="2.60.40.1760">
    <property type="entry name" value="glycosyl hydrolase (family 31)"/>
    <property type="match status" value="1"/>
</dbReference>
<feature type="region of interest" description="Disordered" evidence="7">
    <location>
        <begin position="932"/>
        <end position="958"/>
    </location>
</feature>
<dbReference type="InterPro" id="IPR030458">
    <property type="entry name" value="Glyco_hydro_31_AS"/>
</dbReference>
<feature type="region of interest" description="Disordered" evidence="7">
    <location>
        <begin position="13"/>
        <end position="33"/>
    </location>
</feature>
<dbReference type="OrthoDB" id="5839090at2759"/>
<evidence type="ECO:0000256" key="5">
    <source>
        <dbReference type="ARBA" id="ARBA00041343"/>
    </source>
</evidence>
<protein>
    <recommendedName>
        <fullName evidence="5">Maltase</fullName>
    </recommendedName>
</protein>
<dbReference type="InterPro" id="IPR048395">
    <property type="entry name" value="Glyco_hydro_31_C"/>
</dbReference>
<dbReference type="SUPFAM" id="SSF51445">
    <property type="entry name" value="(Trans)glycosidases"/>
    <property type="match status" value="1"/>
</dbReference>
<dbReference type="Gene3D" id="3.20.20.80">
    <property type="entry name" value="Glycosidases"/>
    <property type="match status" value="1"/>
</dbReference>
<evidence type="ECO:0000256" key="1">
    <source>
        <dbReference type="ARBA" id="ARBA00007806"/>
    </source>
</evidence>
<proteinExistence type="inferred from homology"/>
<evidence type="ECO:0000259" key="10">
    <source>
        <dbReference type="Pfam" id="PF21365"/>
    </source>
</evidence>
<dbReference type="Pfam" id="PF01055">
    <property type="entry name" value="Glyco_hydro_31_2nd"/>
    <property type="match status" value="1"/>
</dbReference>
<dbReference type="InterPro" id="IPR011013">
    <property type="entry name" value="Gal_mutarotase_sf_dom"/>
</dbReference>
<keyword evidence="2 6" id="KW-0378">Hydrolase</keyword>
<dbReference type="EMBL" id="CAHR02000223">
    <property type="protein sequence ID" value="CCG84334.1"/>
    <property type="molecule type" value="Genomic_DNA"/>
</dbReference>
<name>R4XIK6_TAPDE</name>
<dbReference type="CDD" id="cd14752">
    <property type="entry name" value="GH31_N"/>
    <property type="match status" value="1"/>
</dbReference>
<dbReference type="GO" id="GO:0005975">
    <property type="term" value="P:carbohydrate metabolic process"/>
    <property type="evidence" value="ECO:0007669"/>
    <property type="project" value="InterPro"/>
</dbReference>
<dbReference type="Pfam" id="PF13802">
    <property type="entry name" value="Gal_mutarotas_2"/>
    <property type="match status" value="1"/>
</dbReference>
<accession>R4XIK6</accession>
<evidence type="ECO:0000256" key="2">
    <source>
        <dbReference type="ARBA" id="ARBA00022801"/>
    </source>
</evidence>
<dbReference type="InterPro" id="IPR000322">
    <property type="entry name" value="Glyco_hydro_31_TIM"/>
</dbReference>
<dbReference type="SUPFAM" id="SSF51011">
    <property type="entry name" value="Glycosyl hydrolase domain"/>
    <property type="match status" value="1"/>
</dbReference>
<dbReference type="eggNOG" id="KOG1065">
    <property type="taxonomic scope" value="Eukaryota"/>
</dbReference>
<dbReference type="GO" id="GO:0004553">
    <property type="term" value="F:hydrolase activity, hydrolyzing O-glycosyl compounds"/>
    <property type="evidence" value="ECO:0007669"/>
    <property type="project" value="InterPro"/>
</dbReference>
<feature type="domain" description="Glycoside hydrolase family 31 N-terminal" evidence="9">
    <location>
        <begin position="148"/>
        <end position="239"/>
    </location>
</feature>
<organism evidence="11 12">
    <name type="scientific">Taphrina deformans (strain PYCC 5710 / ATCC 11124 / CBS 356.35 / IMI 108563 / JCM 9778 / NBRC 8474)</name>
    <name type="common">Peach leaf curl fungus</name>
    <name type="synonym">Lalaria deformans</name>
    <dbReference type="NCBI Taxonomy" id="1097556"/>
    <lineage>
        <taxon>Eukaryota</taxon>
        <taxon>Fungi</taxon>
        <taxon>Dikarya</taxon>
        <taxon>Ascomycota</taxon>
        <taxon>Taphrinomycotina</taxon>
        <taxon>Taphrinomycetes</taxon>
        <taxon>Taphrinales</taxon>
        <taxon>Taphrinaceae</taxon>
        <taxon>Taphrina</taxon>
    </lineage>
</organism>
<keyword evidence="12" id="KW-1185">Reference proteome</keyword>
<evidence type="ECO:0000259" key="9">
    <source>
        <dbReference type="Pfam" id="PF13802"/>
    </source>
</evidence>
<evidence type="ECO:0000313" key="12">
    <source>
        <dbReference type="Proteomes" id="UP000013776"/>
    </source>
</evidence>